<keyword evidence="8" id="KW-1185">Reference proteome</keyword>
<feature type="domain" description="Integral membrane bound transporter" evidence="6">
    <location>
        <begin position="381"/>
        <end position="500"/>
    </location>
</feature>
<dbReference type="Proteomes" id="UP000537592">
    <property type="component" value="Unassembled WGS sequence"/>
</dbReference>
<dbReference type="Pfam" id="PF13515">
    <property type="entry name" value="FUSC_2"/>
    <property type="match status" value="1"/>
</dbReference>
<evidence type="ECO:0000256" key="2">
    <source>
        <dbReference type="ARBA" id="ARBA00022692"/>
    </source>
</evidence>
<name>A0A7W5Z4P9_9HYPH</name>
<evidence type="ECO:0000313" key="7">
    <source>
        <dbReference type="EMBL" id="MBB3810013.1"/>
    </source>
</evidence>
<keyword evidence="4 5" id="KW-0472">Membrane</keyword>
<feature type="transmembrane region" description="Helical" evidence="5">
    <location>
        <begin position="153"/>
        <end position="175"/>
    </location>
</feature>
<feature type="transmembrane region" description="Helical" evidence="5">
    <location>
        <begin position="38"/>
        <end position="62"/>
    </location>
</feature>
<feature type="transmembrane region" description="Helical" evidence="5">
    <location>
        <begin position="460"/>
        <end position="478"/>
    </location>
</feature>
<keyword evidence="3 5" id="KW-1133">Transmembrane helix</keyword>
<sequence length="614" mass="66586">MPQGRQAAAVVRSLARSLELRSVGLAPEYFNRTEGYRAALAVAVPLALAVATGHPELSWAVFAAFWTCLCDSPAPDRLRRKLLGGFVVFGTAMAFLGSWAASFGAVEGMTTGPLLVFVAILASSAVAYGAMTGTLLAVVGVVAIGFPLPLERAALQAAAFFCGALWTYLLINFIWRMDEATPLHQTADSVVNRLADMASDLVSLAKNPDAGHDNAEHRRTVRLALERLRGLLARYAGEPAAVTGRYLRLLDAAETIFSALIALDHAFIHRQGPAHERLIVARSLRTALLGVRLVLDDSKSRDATLRWGMERLRGTRSRLTDDMMIGCLIALEEAMLVLLERKPPLEQLAPLPPVSLRVVWQRLKGGLRQALRQSAGVVAVYYAAHVFNLGYPYWATMAVIVVLQGSARITWIRCLERIFGSLLGGAVALGLLQFVSSEIALSVISVVLAATAIALRTVNYTIFVIFLTMLFILVTEMLQPGVGIASARMLDNLVGSLAALSSVLVLWPEFGPALQRRIEAGLEANRAYADRVRAEASAPEVHKSRRAAGLASSEAEIAHHDLTRLLHRRHRLSLKDAAALQDLRNLAGEGAAGWHRLLAVRDRDHHQADETSRG</sequence>
<feature type="transmembrane region" description="Helical" evidence="5">
    <location>
        <begin position="423"/>
        <end position="454"/>
    </location>
</feature>
<evidence type="ECO:0000256" key="1">
    <source>
        <dbReference type="ARBA" id="ARBA00004141"/>
    </source>
</evidence>
<dbReference type="GO" id="GO:0016020">
    <property type="term" value="C:membrane"/>
    <property type="evidence" value="ECO:0007669"/>
    <property type="project" value="UniProtKB-SubCell"/>
</dbReference>
<evidence type="ECO:0000313" key="8">
    <source>
        <dbReference type="Proteomes" id="UP000537592"/>
    </source>
</evidence>
<evidence type="ECO:0000256" key="5">
    <source>
        <dbReference type="SAM" id="Phobius"/>
    </source>
</evidence>
<feature type="transmembrane region" description="Helical" evidence="5">
    <location>
        <begin position="82"/>
        <end position="102"/>
    </location>
</feature>
<accession>A0A7W5Z4P9</accession>
<dbReference type="EMBL" id="JACICC010000004">
    <property type="protein sequence ID" value="MBB3810013.1"/>
    <property type="molecule type" value="Genomic_DNA"/>
</dbReference>
<dbReference type="RefSeq" id="WP_183752633.1">
    <property type="nucleotide sequence ID" value="NZ_JACICC010000004.1"/>
</dbReference>
<comment type="caution">
    <text evidence="7">The sequence shown here is derived from an EMBL/GenBank/DDBJ whole genome shotgun (WGS) entry which is preliminary data.</text>
</comment>
<feature type="transmembrane region" description="Helical" evidence="5">
    <location>
        <begin position="114"/>
        <end position="147"/>
    </location>
</feature>
<evidence type="ECO:0000259" key="6">
    <source>
        <dbReference type="Pfam" id="PF13515"/>
    </source>
</evidence>
<keyword evidence="2 5" id="KW-0812">Transmembrane</keyword>
<comment type="subcellular location">
    <subcellularLocation>
        <location evidence="1">Membrane</location>
        <topology evidence="1">Multi-pass membrane protein</topology>
    </subcellularLocation>
</comment>
<evidence type="ECO:0000256" key="4">
    <source>
        <dbReference type="ARBA" id="ARBA00023136"/>
    </source>
</evidence>
<proteinExistence type="predicted"/>
<gene>
    <name evidence="7" type="ORF">FHS81_002101</name>
</gene>
<dbReference type="InterPro" id="IPR049453">
    <property type="entry name" value="Memb_transporter_dom"/>
</dbReference>
<organism evidence="7 8">
    <name type="scientific">Pseudochelatococcus contaminans</name>
    <dbReference type="NCBI Taxonomy" id="1538103"/>
    <lineage>
        <taxon>Bacteria</taxon>
        <taxon>Pseudomonadati</taxon>
        <taxon>Pseudomonadota</taxon>
        <taxon>Alphaproteobacteria</taxon>
        <taxon>Hyphomicrobiales</taxon>
        <taxon>Chelatococcaceae</taxon>
        <taxon>Pseudochelatococcus</taxon>
    </lineage>
</organism>
<evidence type="ECO:0000256" key="3">
    <source>
        <dbReference type="ARBA" id="ARBA00022989"/>
    </source>
</evidence>
<feature type="transmembrane region" description="Helical" evidence="5">
    <location>
        <begin position="393"/>
        <end position="411"/>
    </location>
</feature>
<protein>
    <submittedName>
        <fullName evidence="7">Putative membrane protein YccC</fullName>
    </submittedName>
</protein>
<dbReference type="AlphaFoldDB" id="A0A7W5Z4P9"/>
<reference evidence="7 8" key="1">
    <citation type="submission" date="2020-08" db="EMBL/GenBank/DDBJ databases">
        <title>Genomic Encyclopedia of Type Strains, Phase IV (KMG-IV): sequencing the most valuable type-strain genomes for metagenomic binning, comparative biology and taxonomic classification.</title>
        <authorList>
            <person name="Goeker M."/>
        </authorList>
    </citation>
    <scope>NUCLEOTIDE SEQUENCE [LARGE SCALE GENOMIC DNA]</scope>
    <source>
        <strain evidence="7 8">DSM 28760</strain>
    </source>
</reference>